<name>A0AAN8R3J5_9TELE</name>
<evidence type="ECO:0000313" key="2">
    <source>
        <dbReference type="Proteomes" id="UP001356427"/>
    </source>
</evidence>
<gene>
    <name evidence="1" type="ORF">J4Q44_G00059100</name>
</gene>
<dbReference type="Proteomes" id="UP001356427">
    <property type="component" value="Unassembled WGS sequence"/>
</dbReference>
<sequence length="119" mass="13206">MDLVALVTLLQHVSSQPPSQIFKCFDHEKKQPSAAVRGYHSSKTAMSPAGFSSQWTSGVQEAWSAHSVSYPRASLHYPAHHHLHHHPTHTSYAYCLRQPASVRGPGRLPALRQPSPDHL</sequence>
<reference evidence="1 2" key="1">
    <citation type="submission" date="2021-04" db="EMBL/GenBank/DDBJ databases">
        <authorList>
            <person name="De Guttry C."/>
            <person name="Zahm M."/>
            <person name="Klopp C."/>
            <person name="Cabau C."/>
            <person name="Louis A."/>
            <person name="Berthelot C."/>
            <person name="Parey E."/>
            <person name="Roest Crollius H."/>
            <person name="Montfort J."/>
            <person name="Robinson-Rechavi M."/>
            <person name="Bucao C."/>
            <person name="Bouchez O."/>
            <person name="Gislard M."/>
            <person name="Lluch J."/>
            <person name="Milhes M."/>
            <person name="Lampietro C."/>
            <person name="Lopez Roques C."/>
            <person name="Donnadieu C."/>
            <person name="Braasch I."/>
            <person name="Desvignes T."/>
            <person name="Postlethwait J."/>
            <person name="Bobe J."/>
            <person name="Wedekind C."/>
            <person name="Guiguen Y."/>
        </authorList>
    </citation>
    <scope>NUCLEOTIDE SEQUENCE [LARGE SCALE GENOMIC DNA]</scope>
    <source>
        <strain evidence="1">Cs_M1</strain>
        <tissue evidence="1">Blood</tissue>
    </source>
</reference>
<proteinExistence type="predicted"/>
<dbReference type="AlphaFoldDB" id="A0AAN8R3J5"/>
<comment type="caution">
    <text evidence="1">The sequence shown here is derived from an EMBL/GenBank/DDBJ whole genome shotgun (WGS) entry which is preliminary data.</text>
</comment>
<evidence type="ECO:0000313" key="1">
    <source>
        <dbReference type="EMBL" id="KAK6323571.1"/>
    </source>
</evidence>
<dbReference type="EMBL" id="JAGTTL010000004">
    <property type="protein sequence ID" value="KAK6323571.1"/>
    <property type="molecule type" value="Genomic_DNA"/>
</dbReference>
<organism evidence="1 2">
    <name type="scientific">Coregonus suidteri</name>
    <dbReference type="NCBI Taxonomy" id="861788"/>
    <lineage>
        <taxon>Eukaryota</taxon>
        <taxon>Metazoa</taxon>
        <taxon>Chordata</taxon>
        <taxon>Craniata</taxon>
        <taxon>Vertebrata</taxon>
        <taxon>Euteleostomi</taxon>
        <taxon>Actinopterygii</taxon>
        <taxon>Neopterygii</taxon>
        <taxon>Teleostei</taxon>
        <taxon>Protacanthopterygii</taxon>
        <taxon>Salmoniformes</taxon>
        <taxon>Salmonidae</taxon>
        <taxon>Coregoninae</taxon>
        <taxon>Coregonus</taxon>
    </lineage>
</organism>
<accession>A0AAN8R3J5</accession>
<protein>
    <submittedName>
        <fullName evidence="1">Uncharacterized protein</fullName>
    </submittedName>
</protein>
<keyword evidence="2" id="KW-1185">Reference proteome</keyword>